<evidence type="ECO:0000259" key="2">
    <source>
        <dbReference type="PROSITE" id="PS50097"/>
    </source>
</evidence>
<dbReference type="Proteomes" id="UP000193648">
    <property type="component" value="Unassembled WGS sequence"/>
</dbReference>
<dbReference type="Pfam" id="PF00651">
    <property type="entry name" value="BTB"/>
    <property type="match status" value="1"/>
</dbReference>
<feature type="compositionally biased region" description="Polar residues" evidence="1">
    <location>
        <begin position="332"/>
        <end position="345"/>
    </location>
</feature>
<evidence type="ECO:0000256" key="1">
    <source>
        <dbReference type="SAM" id="MobiDB-lite"/>
    </source>
</evidence>
<dbReference type="InterPro" id="IPR011333">
    <property type="entry name" value="SKP1/BTB/POZ_sf"/>
</dbReference>
<dbReference type="Gene3D" id="3.30.710.10">
    <property type="entry name" value="Potassium Channel Kv1.1, Chain A"/>
    <property type="match status" value="1"/>
</dbReference>
<dbReference type="EMBL" id="MCFF01000084">
    <property type="protein sequence ID" value="ORY95144.1"/>
    <property type="molecule type" value="Genomic_DNA"/>
</dbReference>
<comment type="caution">
    <text evidence="3">The sequence shown here is derived from an EMBL/GenBank/DDBJ whole genome shotgun (WGS) entry which is preliminary data.</text>
</comment>
<keyword evidence="4" id="KW-1185">Reference proteome</keyword>
<feature type="compositionally biased region" description="Polar residues" evidence="1">
    <location>
        <begin position="1"/>
        <end position="12"/>
    </location>
</feature>
<reference evidence="3 4" key="1">
    <citation type="submission" date="2016-07" db="EMBL/GenBank/DDBJ databases">
        <title>Pervasive Adenine N6-methylation of Active Genes in Fungi.</title>
        <authorList>
            <consortium name="DOE Joint Genome Institute"/>
            <person name="Mondo S.J."/>
            <person name="Dannebaum R.O."/>
            <person name="Kuo R.C."/>
            <person name="Labutti K."/>
            <person name="Haridas S."/>
            <person name="Kuo A."/>
            <person name="Salamov A."/>
            <person name="Ahrendt S.R."/>
            <person name="Lipzen A."/>
            <person name="Sullivan W."/>
            <person name="Andreopoulos W.B."/>
            <person name="Clum A."/>
            <person name="Lindquist E."/>
            <person name="Daum C."/>
            <person name="Ramamoorthy G.K."/>
            <person name="Gryganskyi A."/>
            <person name="Culley D."/>
            <person name="Magnuson J.K."/>
            <person name="James T.Y."/>
            <person name="O'Malley M.A."/>
            <person name="Stajich J.E."/>
            <person name="Spatafora J.W."/>
            <person name="Visel A."/>
            <person name="Grigoriev I.V."/>
        </authorList>
    </citation>
    <scope>NUCLEOTIDE SEQUENCE [LARGE SCALE GENOMIC DNA]</scope>
    <source>
        <strain evidence="3 4">NRRL 3116</strain>
    </source>
</reference>
<protein>
    <recommendedName>
        <fullName evidence="2">BTB domain-containing protein</fullName>
    </recommendedName>
</protein>
<feature type="domain" description="BTB" evidence="2">
    <location>
        <begin position="350"/>
        <end position="412"/>
    </location>
</feature>
<dbReference type="OrthoDB" id="2442882at2759"/>
<dbReference type="CDD" id="cd18186">
    <property type="entry name" value="BTB_POZ_ZBTB_KLHL-like"/>
    <property type="match status" value="1"/>
</dbReference>
<dbReference type="PROSITE" id="PS50097">
    <property type="entry name" value="BTB"/>
    <property type="match status" value="1"/>
</dbReference>
<dbReference type="RefSeq" id="XP_021875351.1">
    <property type="nucleotide sequence ID" value="XM_022029297.1"/>
</dbReference>
<accession>A0A1Y2G5G9</accession>
<dbReference type="GeneID" id="33571140"/>
<dbReference type="InParanoid" id="A0A1Y2G5G9"/>
<proteinExistence type="predicted"/>
<dbReference type="AlphaFoldDB" id="A0A1Y2G5G9"/>
<gene>
    <name evidence="3" type="ORF">BCR41DRAFT_402311</name>
</gene>
<organism evidence="3 4">
    <name type="scientific">Lobosporangium transversale</name>
    <dbReference type="NCBI Taxonomy" id="64571"/>
    <lineage>
        <taxon>Eukaryota</taxon>
        <taxon>Fungi</taxon>
        <taxon>Fungi incertae sedis</taxon>
        <taxon>Mucoromycota</taxon>
        <taxon>Mortierellomycotina</taxon>
        <taxon>Mortierellomycetes</taxon>
        <taxon>Mortierellales</taxon>
        <taxon>Mortierellaceae</taxon>
        <taxon>Lobosporangium</taxon>
    </lineage>
</organism>
<evidence type="ECO:0000313" key="4">
    <source>
        <dbReference type="Proteomes" id="UP000193648"/>
    </source>
</evidence>
<evidence type="ECO:0000313" key="3">
    <source>
        <dbReference type="EMBL" id="ORY95144.1"/>
    </source>
</evidence>
<dbReference type="SUPFAM" id="SSF54695">
    <property type="entry name" value="POZ domain"/>
    <property type="match status" value="1"/>
</dbReference>
<name>A0A1Y2G5G9_9FUNG</name>
<feature type="region of interest" description="Disordered" evidence="1">
    <location>
        <begin position="1"/>
        <end position="20"/>
    </location>
</feature>
<dbReference type="InterPro" id="IPR000210">
    <property type="entry name" value="BTB/POZ_dom"/>
</dbReference>
<feature type="region of interest" description="Disordered" evidence="1">
    <location>
        <begin position="302"/>
        <end position="345"/>
    </location>
</feature>
<sequence>MTSRVPLSSDSYASPPKSRIVSHWTKSTPEEGVQVIFTAAEVQQQGAQGVQMETHPPSSDRPCQWDMRLRLVHPLPLASAPTTPESTRELFLKKQFSTTQQDIQTSPALQNRQNTTTLNSTAPFPLHMPGSTYEGVKTASFSNSSVLLNFTLDRLLPQDPESRARSDNYRTLYIYSPKMKRDICVHAINRESWPQNVVFDAADVAENQEQEYHFQLWLAGSSPRQMDAKTSVRLKNCDKLLWAMRKDTATANVEIIIKDTTTLPFSRDTNKNRFSSAQSCSVDSTYQTIQKENETLSEEQQQCRLNHRPHTEGTSTTFNDGKVDGSPGDGVQSYQTHSRNGPSHPQTAVFRAHKCILETTAFFSRMLNGNFKEAQADENGKYRVELSNDMFNLEIMDYLLDYLYTREPIVDELNSTLCKELDHYSHDAVKQDHVDYSTRNSQVHHIISANVGLNLEKIITETRRSSHSSGLQRCQCQYHRYRNHHQYPLSIAGLGLKRWGALYRAAAVLEDKELQAETLQQIQKHLDPESTLDHVLMWGYEHNEVKDIMFRYLNQKRREVFGDERRNKLRPYLWAEYEDQVETLVEITSQIARH</sequence>